<evidence type="ECO:0000313" key="1">
    <source>
        <dbReference type="EMBL" id="SDP08560.1"/>
    </source>
</evidence>
<proteinExistence type="predicted"/>
<dbReference type="RefSeq" id="WP_256324595.1">
    <property type="nucleotide sequence ID" value="NZ_FNJQ01000006.1"/>
</dbReference>
<dbReference type="AlphaFoldDB" id="A0A1H0PUR1"/>
<dbReference type="EMBL" id="FNJQ01000006">
    <property type="protein sequence ID" value="SDP08560.1"/>
    <property type="molecule type" value="Genomic_DNA"/>
</dbReference>
<gene>
    <name evidence="1" type="ORF">SAMN05216366_10614</name>
</gene>
<sequence length="44" mass="5208">MTGNDFVKLCMEEKKMILKEYFDDESKSEGGEIEESAYIYFMNN</sequence>
<evidence type="ECO:0000313" key="2">
    <source>
        <dbReference type="Proteomes" id="UP000182412"/>
    </source>
</evidence>
<reference evidence="1 2" key="1">
    <citation type="submission" date="2016-10" db="EMBL/GenBank/DDBJ databases">
        <authorList>
            <person name="de Groot N.N."/>
        </authorList>
    </citation>
    <scope>NUCLEOTIDE SEQUENCE [LARGE SCALE GENOMIC DNA]</scope>
    <source>
        <strain evidence="1 2">S137</strain>
    </source>
</reference>
<organism evidence="1 2">
    <name type="scientific">Selenomonas ruminantium</name>
    <dbReference type="NCBI Taxonomy" id="971"/>
    <lineage>
        <taxon>Bacteria</taxon>
        <taxon>Bacillati</taxon>
        <taxon>Bacillota</taxon>
        <taxon>Negativicutes</taxon>
        <taxon>Selenomonadales</taxon>
        <taxon>Selenomonadaceae</taxon>
        <taxon>Selenomonas</taxon>
    </lineage>
</organism>
<dbReference type="Proteomes" id="UP000182412">
    <property type="component" value="Unassembled WGS sequence"/>
</dbReference>
<name>A0A1H0PUR1_SELRU</name>
<accession>A0A1H0PUR1</accession>
<protein>
    <submittedName>
        <fullName evidence="1">Uncharacterized protein</fullName>
    </submittedName>
</protein>